<dbReference type="Proteomes" id="UP000294933">
    <property type="component" value="Unassembled WGS sequence"/>
</dbReference>
<keyword evidence="3" id="KW-1185">Reference proteome</keyword>
<dbReference type="EMBL" id="ML170317">
    <property type="protein sequence ID" value="TDL14671.1"/>
    <property type="molecule type" value="Genomic_DNA"/>
</dbReference>
<proteinExistence type="predicted"/>
<evidence type="ECO:0000313" key="2">
    <source>
        <dbReference type="EMBL" id="TDL14671.1"/>
    </source>
</evidence>
<gene>
    <name evidence="2" type="ORF">BD410DRAFT_180391</name>
</gene>
<dbReference type="VEuPathDB" id="FungiDB:BD410DRAFT_180391"/>
<feature type="compositionally biased region" description="Basic and acidic residues" evidence="1">
    <location>
        <begin position="146"/>
        <end position="155"/>
    </location>
</feature>
<protein>
    <submittedName>
        <fullName evidence="2">Uncharacterized protein</fullName>
    </submittedName>
</protein>
<evidence type="ECO:0000313" key="3">
    <source>
        <dbReference type="Proteomes" id="UP000294933"/>
    </source>
</evidence>
<organism evidence="2 3">
    <name type="scientific">Rickenella mellea</name>
    <dbReference type="NCBI Taxonomy" id="50990"/>
    <lineage>
        <taxon>Eukaryota</taxon>
        <taxon>Fungi</taxon>
        <taxon>Dikarya</taxon>
        <taxon>Basidiomycota</taxon>
        <taxon>Agaricomycotina</taxon>
        <taxon>Agaricomycetes</taxon>
        <taxon>Hymenochaetales</taxon>
        <taxon>Rickenellaceae</taxon>
        <taxon>Rickenella</taxon>
    </lineage>
</organism>
<accession>A0A4Y7PI58</accession>
<feature type="region of interest" description="Disordered" evidence="1">
    <location>
        <begin position="130"/>
        <end position="155"/>
    </location>
</feature>
<reference evidence="2 3" key="1">
    <citation type="submission" date="2018-06" db="EMBL/GenBank/DDBJ databases">
        <title>A transcriptomic atlas of mushroom development highlights an independent origin of complex multicellularity.</title>
        <authorList>
            <consortium name="DOE Joint Genome Institute"/>
            <person name="Krizsan K."/>
            <person name="Almasi E."/>
            <person name="Merenyi Z."/>
            <person name="Sahu N."/>
            <person name="Viragh M."/>
            <person name="Koszo T."/>
            <person name="Mondo S."/>
            <person name="Kiss B."/>
            <person name="Balint B."/>
            <person name="Kues U."/>
            <person name="Barry K."/>
            <person name="Hegedus J.C."/>
            <person name="Henrissat B."/>
            <person name="Johnson J."/>
            <person name="Lipzen A."/>
            <person name="Ohm R."/>
            <person name="Nagy I."/>
            <person name="Pangilinan J."/>
            <person name="Yan J."/>
            <person name="Xiong Y."/>
            <person name="Grigoriev I.V."/>
            <person name="Hibbett D.S."/>
            <person name="Nagy L.G."/>
        </authorList>
    </citation>
    <scope>NUCLEOTIDE SEQUENCE [LARGE SCALE GENOMIC DNA]</scope>
    <source>
        <strain evidence="2 3">SZMC22713</strain>
    </source>
</reference>
<evidence type="ECO:0000256" key="1">
    <source>
        <dbReference type="SAM" id="MobiDB-lite"/>
    </source>
</evidence>
<sequence length="155" mass="17362">MTASSRSPETVWWENMNSSSMVRLFAYMIPLSWPEGKLLSANEYFGRFRMMWLAPIDCATSNAGARDPTSATRREVTIIRFSMLVIPRPWAEHLRIVLTADDSPPQGETGGYGKAGEPRNTRLVAVQITSRDHPSLPSQRTSCDASEEKHIAVNH</sequence>
<name>A0A4Y7PI58_9AGAM</name>
<dbReference type="AlphaFoldDB" id="A0A4Y7PI58"/>